<dbReference type="PANTHER" id="PTHR15081">
    <property type="entry name" value="NUCLEAR AUTOANTIGENIC SPERM PROTEIN NASP -RELATED"/>
    <property type="match status" value="1"/>
</dbReference>
<feature type="repeat" description="TPR" evidence="6">
    <location>
        <begin position="208"/>
        <end position="241"/>
    </location>
</feature>
<reference evidence="9 10" key="1">
    <citation type="journal article" date="2015" name="Fungal Genet. Biol.">
        <title>Evolution of novel wood decay mechanisms in Agaricales revealed by the genome sequences of Fistulina hepatica and Cylindrobasidium torrendii.</title>
        <authorList>
            <person name="Floudas D."/>
            <person name="Held B.W."/>
            <person name="Riley R."/>
            <person name="Nagy L.G."/>
            <person name="Koehler G."/>
            <person name="Ransdell A.S."/>
            <person name="Younus H."/>
            <person name="Chow J."/>
            <person name="Chiniquy J."/>
            <person name="Lipzen A."/>
            <person name="Tritt A."/>
            <person name="Sun H."/>
            <person name="Haridas S."/>
            <person name="LaButti K."/>
            <person name="Ohm R.A."/>
            <person name="Kues U."/>
            <person name="Blanchette R.A."/>
            <person name="Grigoriev I.V."/>
            <person name="Minto R.E."/>
            <person name="Hibbett D.S."/>
        </authorList>
    </citation>
    <scope>NUCLEOTIDE SEQUENCE [LARGE SCALE GENOMIC DNA]</scope>
    <source>
        <strain evidence="9 10">FP15055 ss-10</strain>
    </source>
</reference>
<evidence type="ECO:0000313" key="9">
    <source>
        <dbReference type="EMBL" id="KIY68895.1"/>
    </source>
</evidence>
<dbReference type="InterPro" id="IPR011990">
    <property type="entry name" value="TPR-like_helical_dom_sf"/>
</dbReference>
<evidence type="ECO:0000259" key="8">
    <source>
        <dbReference type="Pfam" id="PF10516"/>
    </source>
</evidence>
<dbReference type="OrthoDB" id="5587616at2759"/>
<dbReference type="InterPro" id="IPR019544">
    <property type="entry name" value="Tetratricopeptide_SHNi-TPR_dom"/>
</dbReference>
<feature type="region of interest" description="Disordered" evidence="7">
    <location>
        <begin position="140"/>
        <end position="170"/>
    </location>
</feature>
<evidence type="ECO:0000256" key="4">
    <source>
        <dbReference type="ARBA" id="ARBA00022803"/>
    </source>
</evidence>
<protein>
    <recommendedName>
        <fullName evidence="8">Tetratricopeptide SHNi-TPR domain-containing protein</fullName>
    </recommendedName>
</protein>
<feature type="region of interest" description="Disordered" evidence="7">
    <location>
        <begin position="295"/>
        <end position="342"/>
    </location>
</feature>
<keyword evidence="10" id="KW-1185">Reference proteome</keyword>
<feature type="compositionally biased region" description="Acidic residues" evidence="7">
    <location>
        <begin position="100"/>
        <end position="110"/>
    </location>
</feature>
<keyword evidence="3" id="KW-0677">Repeat</keyword>
<evidence type="ECO:0000256" key="1">
    <source>
        <dbReference type="ARBA" id="ARBA00004123"/>
    </source>
</evidence>
<evidence type="ECO:0000256" key="5">
    <source>
        <dbReference type="ARBA" id="ARBA00023242"/>
    </source>
</evidence>
<name>A0A0D7BFB1_9AGAR</name>
<dbReference type="GO" id="GO:0034080">
    <property type="term" value="P:CENP-A containing chromatin assembly"/>
    <property type="evidence" value="ECO:0007669"/>
    <property type="project" value="TreeGrafter"/>
</dbReference>
<dbReference type="InterPro" id="IPR051730">
    <property type="entry name" value="NASP-like"/>
</dbReference>
<dbReference type="SUPFAM" id="SSF48452">
    <property type="entry name" value="TPR-like"/>
    <property type="match status" value="1"/>
</dbReference>
<dbReference type="SMART" id="SM00028">
    <property type="entry name" value="TPR"/>
    <property type="match status" value="2"/>
</dbReference>
<comment type="subcellular location">
    <subcellularLocation>
        <location evidence="1">Nucleus</location>
    </subcellularLocation>
</comment>
<feature type="compositionally biased region" description="Polar residues" evidence="7">
    <location>
        <begin position="469"/>
        <end position="483"/>
    </location>
</feature>
<dbReference type="InterPro" id="IPR019734">
    <property type="entry name" value="TPR_rpt"/>
</dbReference>
<dbReference type="PROSITE" id="PS50005">
    <property type="entry name" value="TPR"/>
    <property type="match status" value="1"/>
</dbReference>
<feature type="domain" description="Tetratricopeptide SHNi-TPR" evidence="8">
    <location>
        <begin position="208"/>
        <end position="244"/>
    </location>
</feature>
<evidence type="ECO:0000256" key="6">
    <source>
        <dbReference type="PROSITE-ProRule" id="PRU00339"/>
    </source>
</evidence>
<feature type="region of interest" description="Disordered" evidence="7">
    <location>
        <begin position="94"/>
        <end position="120"/>
    </location>
</feature>
<evidence type="ECO:0000313" key="10">
    <source>
        <dbReference type="Proteomes" id="UP000054007"/>
    </source>
</evidence>
<dbReference type="Pfam" id="PF10516">
    <property type="entry name" value="SHNi-TPR"/>
    <property type="match status" value="1"/>
</dbReference>
<evidence type="ECO:0000256" key="7">
    <source>
        <dbReference type="SAM" id="MobiDB-lite"/>
    </source>
</evidence>
<feature type="compositionally biased region" description="Basic and acidic residues" evidence="7">
    <location>
        <begin position="20"/>
        <end position="34"/>
    </location>
</feature>
<feature type="compositionally biased region" description="Gly residues" evidence="7">
    <location>
        <begin position="306"/>
        <end position="323"/>
    </location>
</feature>
<dbReference type="PANTHER" id="PTHR15081:SF1">
    <property type="entry name" value="NUCLEAR AUTOANTIGENIC SPERM PROTEIN"/>
    <property type="match status" value="1"/>
</dbReference>
<feature type="region of interest" description="Disordered" evidence="7">
    <location>
        <begin position="383"/>
        <end position="402"/>
    </location>
</feature>
<evidence type="ECO:0000256" key="3">
    <source>
        <dbReference type="ARBA" id="ARBA00022737"/>
    </source>
</evidence>
<dbReference type="GO" id="GO:0006335">
    <property type="term" value="P:DNA replication-dependent chromatin assembly"/>
    <property type="evidence" value="ECO:0007669"/>
    <property type="project" value="TreeGrafter"/>
</dbReference>
<dbReference type="GO" id="GO:0005654">
    <property type="term" value="C:nucleoplasm"/>
    <property type="evidence" value="ECO:0007669"/>
    <property type="project" value="TreeGrafter"/>
</dbReference>
<feature type="region of interest" description="Disordered" evidence="7">
    <location>
        <begin position="415"/>
        <end position="504"/>
    </location>
</feature>
<dbReference type="GO" id="GO:0042393">
    <property type="term" value="F:histone binding"/>
    <property type="evidence" value="ECO:0007669"/>
    <property type="project" value="TreeGrafter"/>
</dbReference>
<dbReference type="STRING" id="1314674.A0A0D7BFB1"/>
<proteinExistence type="inferred from homology"/>
<comment type="similarity">
    <text evidence="2">Belongs to the NASP family.</text>
</comment>
<accession>A0A0D7BFB1</accession>
<dbReference type="Gene3D" id="1.25.40.10">
    <property type="entry name" value="Tetratricopeptide repeat domain"/>
    <property type="match status" value="1"/>
</dbReference>
<feature type="compositionally biased region" description="Low complexity" evidence="7">
    <location>
        <begin position="442"/>
        <end position="464"/>
    </location>
</feature>
<sequence>MSVLFTPTPPKPEGGGKQGGGKEEAGKGEDHQEELELAKRAFALKKYEAAVEHYSNALEIFSENHGQDVPEIADLYFEYGRALLEHAISQSSVLGKANGVEEEEEGEDDEAPTKGNNLFSFGGDDEPVNLFEAANKAIEEADAEGRDDEYEGAGEGDEEEGEGEGEPEDDFNEAWDILDLARTIYQKRLDSWGAGREQEEEELKLKLADTYVMLGDVSLETEKFDQAVSDYETSLTLKRALLPLSSRQIAEAHYKLSIVLDMTPGRLADAIGHAESARESLEVRVGVLRGVMGEEGGAEEGVSSAGTGGSGAVAEGAGAGSGGSNDAQGSAGGEGSAASAKGKAKAKEVVDLSIVGLSRARIEAEIKDLEELKADLELKIEELKTQPHHEPSSSSSSSSVMVQAADALDAELGRGLSRVEGQQPVVNDLSGMVKRRRKDKGGVAAASGSTVTAGASGSASAGAAPVQADSMTGIINGSGSASGTKRKAEDDAEGSGSEKKTKVD</sequence>
<dbReference type="AlphaFoldDB" id="A0A0D7BFB1"/>
<dbReference type="Proteomes" id="UP000054007">
    <property type="component" value="Unassembled WGS sequence"/>
</dbReference>
<dbReference type="EMBL" id="KN880494">
    <property type="protein sequence ID" value="KIY68895.1"/>
    <property type="molecule type" value="Genomic_DNA"/>
</dbReference>
<organism evidence="9 10">
    <name type="scientific">Cylindrobasidium torrendii FP15055 ss-10</name>
    <dbReference type="NCBI Taxonomy" id="1314674"/>
    <lineage>
        <taxon>Eukaryota</taxon>
        <taxon>Fungi</taxon>
        <taxon>Dikarya</taxon>
        <taxon>Basidiomycota</taxon>
        <taxon>Agaricomycotina</taxon>
        <taxon>Agaricomycetes</taxon>
        <taxon>Agaricomycetidae</taxon>
        <taxon>Agaricales</taxon>
        <taxon>Marasmiineae</taxon>
        <taxon>Physalacriaceae</taxon>
        <taxon>Cylindrobasidium</taxon>
    </lineage>
</organism>
<feature type="region of interest" description="Disordered" evidence="7">
    <location>
        <begin position="1"/>
        <end position="34"/>
    </location>
</feature>
<keyword evidence="5" id="KW-0539">Nucleus</keyword>
<evidence type="ECO:0000256" key="2">
    <source>
        <dbReference type="ARBA" id="ARBA00008402"/>
    </source>
</evidence>
<gene>
    <name evidence="9" type="ORF">CYLTODRAFT_421225</name>
</gene>
<keyword evidence="4 6" id="KW-0802">TPR repeat</keyword>